<dbReference type="Gene3D" id="1.25.40.60">
    <property type="match status" value="1"/>
</dbReference>
<evidence type="ECO:0000256" key="2">
    <source>
        <dbReference type="SAM" id="MobiDB-lite"/>
    </source>
</evidence>
<dbReference type="PANTHER" id="PTHR11679">
    <property type="entry name" value="VESICLE PROTEIN SORTING-ASSOCIATED"/>
    <property type="match status" value="1"/>
</dbReference>
<dbReference type="Gene3D" id="3.90.830.10">
    <property type="entry name" value="Syntaxin Binding Protein 1, Chain A, domain 2"/>
    <property type="match status" value="1"/>
</dbReference>
<comment type="caution">
    <text evidence="3">The sequence shown here is derived from an EMBL/GenBank/DDBJ whole genome shotgun (WGS) entry which is preliminary data.</text>
</comment>
<dbReference type="Pfam" id="PF00995">
    <property type="entry name" value="Sec1"/>
    <property type="match status" value="1"/>
</dbReference>
<dbReference type="Gene3D" id="3.40.50.1910">
    <property type="match status" value="2"/>
</dbReference>
<reference evidence="3 4" key="1">
    <citation type="submission" date="2024-11" db="EMBL/GenBank/DDBJ databases">
        <title>Adaptive evolution of stress response genes in parasites aligns with host niche diversity.</title>
        <authorList>
            <person name="Hahn C."/>
            <person name="Resl P."/>
        </authorList>
    </citation>
    <scope>NUCLEOTIDE SEQUENCE [LARGE SCALE GENOMIC DNA]</scope>
    <source>
        <strain evidence="3">EGGRZ-B1_66</strain>
        <tissue evidence="3">Body</tissue>
    </source>
</reference>
<comment type="similarity">
    <text evidence="1">Belongs to the STXBP/unc-18/SEC1 family.</text>
</comment>
<proteinExistence type="inferred from homology"/>
<evidence type="ECO:0000256" key="1">
    <source>
        <dbReference type="ARBA" id="ARBA00009884"/>
    </source>
</evidence>
<keyword evidence="4" id="KW-1185">Reference proteome</keyword>
<dbReference type="PIRSF" id="PIRSF005715">
    <property type="entry name" value="VPS45_Sec1"/>
    <property type="match status" value="1"/>
</dbReference>
<dbReference type="InterPro" id="IPR043127">
    <property type="entry name" value="Sec-1-like_dom3a"/>
</dbReference>
<feature type="region of interest" description="Disordered" evidence="2">
    <location>
        <begin position="685"/>
        <end position="704"/>
    </location>
</feature>
<gene>
    <name evidence="3" type="ORF">Ciccas_005629</name>
</gene>
<accession>A0ABD2Q8C5</accession>
<dbReference type="Gene3D" id="3.40.50.2060">
    <property type="match status" value="1"/>
</dbReference>
<protein>
    <submittedName>
        <fullName evidence="3">Uncharacterized protein</fullName>
    </submittedName>
</protein>
<name>A0ABD2Q8C5_9PLAT</name>
<dbReference type="InterPro" id="IPR001619">
    <property type="entry name" value="Sec1-like"/>
</dbReference>
<dbReference type="InterPro" id="IPR043154">
    <property type="entry name" value="Sec-1-like_dom1"/>
</dbReference>
<feature type="region of interest" description="Disordered" evidence="2">
    <location>
        <begin position="354"/>
        <end position="375"/>
    </location>
</feature>
<dbReference type="Proteomes" id="UP001626550">
    <property type="component" value="Unassembled WGS sequence"/>
</dbReference>
<dbReference type="EMBL" id="JBJKFK010000677">
    <property type="protein sequence ID" value="KAL3315738.1"/>
    <property type="molecule type" value="Genomic_DNA"/>
</dbReference>
<dbReference type="InterPro" id="IPR027482">
    <property type="entry name" value="Sec1-like_dom2"/>
</dbReference>
<dbReference type="AlphaFoldDB" id="A0ABD2Q8C5"/>
<evidence type="ECO:0000313" key="3">
    <source>
        <dbReference type="EMBL" id="KAL3315738.1"/>
    </source>
</evidence>
<dbReference type="InterPro" id="IPR036045">
    <property type="entry name" value="Sec1-like_sf"/>
</dbReference>
<dbReference type="SUPFAM" id="SSF56815">
    <property type="entry name" value="Sec1/munc18-like (SM) proteins"/>
    <property type="match status" value="1"/>
</dbReference>
<sequence length="767" mass="87074">MNRPMPPPMPSPMQMGIPPVPLMQIQHSNFYLPQSGQFVQQPGYFQQHHSLPQQSLPQPMMPSPVPPYSYQDFEKNLFKAIEDSAKFRVLVVDELATTILASCFKMHQITDMGITLVENLFKKRQPLPLEAVYLIEPTRESIELLKGDYSGNRPRYSCAHIFFLHECSEIFIREIGNSPVANFVHTLTELEYAFLPIESHIFSLDSRETGSRYPQSQAPDTQSRQTFDLEIIANRLVTLCQTLNECPRLCFQNGMKINSQLATLVQQKLSHRRGLDPQLGQGPHKDKSILLIVDRSIDLVSPLLHELTFQAMVYDIVENIEDDLYTIGHGSTLDLLDRDPIWAQYRHEHVANRIDEFQSKKKKKPDLKKDPDDDHTKQIKNYRKLIDEAWIRERRMEEDTLVGMTKLIDQCIKHFSDVAEIECRLEQDLVMGQDDNNQPLLVDQGRLATLCSNGIFSPEDKIRVILLNMFIRDETDESYIDRMFKCGNLDSSYYKLVVGFCKWFGAQLMLPNIDVLSPMSEQTKVLKLMPSVRELLSKYPFKKWCLPQKGHRSERWEPEYVVSRWNPYLLDLMESCISGKLDPKAFNLLPSCFSGQGDRLEIEKDGAVGISLRFKGGGEAGGKSTARNTYQGNRGNSLNNHVGPRLIICVLGGFTFSETRSAYKITKHCVEARLAASDTGFDRGANHDGRSGLLSKMGRPNPDLTAGKSNLENVLSSGGGLGWNWEVFLGGTHVLTPKTFLQDLKDLGDPFSQENGHSQGYTNLALE</sequence>
<evidence type="ECO:0000313" key="4">
    <source>
        <dbReference type="Proteomes" id="UP001626550"/>
    </source>
</evidence>
<organism evidence="3 4">
    <name type="scientific">Cichlidogyrus casuarinus</name>
    <dbReference type="NCBI Taxonomy" id="1844966"/>
    <lineage>
        <taxon>Eukaryota</taxon>
        <taxon>Metazoa</taxon>
        <taxon>Spiralia</taxon>
        <taxon>Lophotrochozoa</taxon>
        <taxon>Platyhelminthes</taxon>
        <taxon>Monogenea</taxon>
        <taxon>Monopisthocotylea</taxon>
        <taxon>Dactylogyridea</taxon>
        <taxon>Ancyrocephalidae</taxon>
        <taxon>Cichlidogyrus</taxon>
    </lineage>
</organism>